<accession>A0A0A9GFI6</accession>
<dbReference type="EMBL" id="GBRH01174031">
    <property type="protein sequence ID" value="JAE23865.1"/>
    <property type="molecule type" value="Transcribed_RNA"/>
</dbReference>
<sequence>MWLTETTNTINITLLSKLHADNSLLGNCCGL</sequence>
<protein>
    <submittedName>
        <fullName evidence="1">Uncharacterized protein</fullName>
    </submittedName>
</protein>
<evidence type="ECO:0000313" key="1">
    <source>
        <dbReference type="EMBL" id="JAE23865.1"/>
    </source>
</evidence>
<reference evidence="1" key="1">
    <citation type="submission" date="2014-09" db="EMBL/GenBank/DDBJ databases">
        <authorList>
            <person name="Magalhaes I.L.F."/>
            <person name="Oliveira U."/>
            <person name="Santos F.R."/>
            <person name="Vidigal T.H.D.A."/>
            <person name="Brescovit A.D."/>
            <person name="Santos A.J."/>
        </authorList>
    </citation>
    <scope>NUCLEOTIDE SEQUENCE</scope>
    <source>
        <tissue evidence="1">Shoot tissue taken approximately 20 cm above the soil surface</tissue>
    </source>
</reference>
<proteinExistence type="predicted"/>
<organism evidence="1">
    <name type="scientific">Arundo donax</name>
    <name type="common">Giant reed</name>
    <name type="synonym">Donax arundinaceus</name>
    <dbReference type="NCBI Taxonomy" id="35708"/>
    <lineage>
        <taxon>Eukaryota</taxon>
        <taxon>Viridiplantae</taxon>
        <taxon>Streptophyta</taxon>
        <taxon>Embryophyta</taxon>
        <taxon>Tracheophyta</taxon>
        <taxon>Spermatophyta</taxon>
        <taxon>Magnoliopsida</taxon>
        <taxon>Liliopsida</taxon>
        <taxon>Poales</taxon>
        <taxon>Poaceae</taxon>
        <taxon>PACMAD clade</taxon>
        <taxon>Arundinoideae</taxon>
        <taxon>Arundineae</taxon>
        <taxon>Arundo</taxon>
    </lineage>
</organism>
<name>A0A0A9GFI6_ARUDO</name>
<dbReference type="AlphaFoldDB" id="A0A0A9GFI6"/>
<reference evidence="1" key="2">
    <citation type="journal article" date="2015" name="Data Brief">
        <title>Shoot transcriptome of the giant reed, Arundo donax.</title>
        <authorList>
            <person name="Barrero R.A."/>
            <person name="Guerrero F.D."/>
            <person name="Moolhuijzen P."/>
            <person name="Goolsby J.A."/>
            <person name="Tidwell J."/>
            <person name="Bellgard S.E."/>
            <person name="Bellgard M.I."/>
        </authorList>
    </citation>
    <scope>NUCLEOTIDE SEQUENCE</scope>
    <source>
        <tissue evidence="1">Shoot tissue taken approximately 20 cm above the soil surface</tissue>
    </source>
</reference>